<feature type="transmembrane region" description="Helical" evidence="1">
    <location>
        <begin position="76"/>
        <end position="97"/>
    </location>
</feature>
<dbReference type="EMBL" id="JARK01001366">
    <property type="protein sequence ID" value="EYC17616.1"/>
    <property type="molecule type" value="Genomic_DNA"/>
</dbReference>
<keyword evidence="1" id="KW-0812">Transmembrane</keyword>
<protein>
    <submittedName>
        <fullName evidence="2">Uncharacterized protein</fullName>
    </submittedName>
</protein>
<comment type="caution">
    <text evidence="2">The sequence shown here is derived from an EMBL/GenBank/DDBJ whole genome shotgun (WGS) entry which is preliminary data.</text>
</comment>
<proteinExistence type="predicted"/>
<dbReference type="Proteomes" id="UP000024635">
    <property type="component" value="Unassembled WGS sequence"/>
</dbReference>
<sequence>MVCLDLLQDVRLLASFCDKNKGISRDQIIPNYSSIEEWSCDLEEKAIAALNSTVCPTECPTEPPNAPNGTTGFFDWYVVLSVFLLGWAISWCGSLWVSKQALFINNISHNE</sequence>
<evidence type="ECO:0000256" key="1">
    <source>
        <dbReference type="SAM" id="Phobius"/>
    </source>
</evidence>
<dbReference type="AlphaFoldDB" id="A0A016URS2"/>
<organism evidence="2 3">
    <name type="scientific">Ancylostoma ceylanicum</name>
    <dbReference type="NCBI Taxonomy" id="53326"/>
    <lineage>
        <taxon>Eukaryota</taxon>
        <taxon>Metazoa</taxon>
        <taxon>Ecdysozoa</taxon>
        <taxon>Nematoda</taxon>
        <taxon>Chromadorea</taxon>
        <taxon>Rhabditida</taxon>
        <taxon>Rhabditina</taxon>
        <taxon>Rhabditomorpha</taxon>
        <taxon>Strongyloidea</taxon>
        <taxon>Ancylostomatidae</taxon>
        <taxon>Ancylostomatinae</taxon>
        <taxon>Ancylostoma</taxon>
    </lineage>
</organism>
<name>A0A016URS2_9BILA</name>
<keyword evidence="1" id="KW-1133">Transmembrane helix</keyword>
<evidence type="ECO:0000313" key="2">
    <source>
        <dbReference type="EMBL" id="EYC17616.1"/>
    </source>
</evidence>
<evidence type="ECO:0000313" key="3">
    <source>
        <dbReference type="Proteomes" id="UP000024635"/>
    </source>
</evidence>
<accession>A0A016URS2</accession>
<keyword evidence="3" id="KW-1185">Reference proteome</keyword>
<keyword evidence="1" id="KW-0472">Membrane</keyword>
<reference evidence="3" key="1">
    <citation type="journal article" date="2015" name="Nat. Genet.">
        <title>The genome and transcriptome of the zoonotic hookworm Ancylostoma ceylanicum identify infection-specific gene families.</title>
        <authorList>
            <person name="Schwarz E.M."/>
            <person name="Hu Y."/>
            <person name="Antoshechkin I."/>
            <person name="Miller M.M."/>
            <person name="Sternberg P.W."/>
            <person name="Aroian R.V."/>
        </authorList>
    </citation>
    <scope>NUCLEOTIDE SEQUENCE</scope>
    <source>
        <strain evidence="3">HY135</strain>
    </source>
</reference>
<gene>
    <name evidence="2" type="primary">Acey_s0030.g2174</name>
    <name evidence="2" type="ORF">Y032_0030g2174</name>
</gene>